<dbReference type="PANTHER" id="PTHR37422:SF13">
    <property type="entry name" value="LIPOPOLYSACCHARIDE BIOSYNTHESIS PROTEIN PA4999-RELATED"/>
    <property type="match status" value="1"/>
</dbReference>
<proteinExistence type="predicted"/>
<protein>
    <submittedName>
        <fullName evidence="7">O-antigen ligase family protein</fullName>
    </submittedName>
</protein>
<keyword evidence="3 5" id="KW-1133">Transmembrane helix</keyword>
<keyword evidence="4 5" id="KW-0472">Membrane</keyword>
<feature type="transmembrane region" description="Helical" evidence="5">
    <location>
        <begin position="139"/>
        <end position="158"/>
    </location>
</feature>
<evidence type="ECO:0000256" key="2">
    <source>
        <dbReference type="ARBA" id="ARBA00022692"/>
    </source>
</evidence>
<feature type="transmembrane region" description="Helical" evidence="5">
    <location>
        <begin position="249"/>
        <end position="266"/>
    </location>
</feature>
<feature type="transmembrane region" description="Helical" evidence="5">
    <location>
        <begin position="42"/>
        <end position="65"/>
    </location>
</feature>
<feature type="transmembrane region" description="Helical" evidence="5">
    <location>
        <begin position="179"/>
        <end position="198"/>
    </location>
</feature>
<name>A0ABT7PQV3_9BACT</name>
<dbReference type="Pfam" id="PF04932">
    <property type="entry name" value="Wzy_C"/>
    <property type="match status" value="1"/>
</dbReference>
<keyword evidence="7" id="KW-0436">Ligase</keyword>
<evidence type="ECO:0000256" key="4">
    <source>
        <dbReference type="ARBA" id="ARBA00023136"/>
    </source>
</evidence>
<reference evidence="7 8" key="1">
    <citation type="submission" date="2023-06" db="EMBL/GenBank/DDBJ databases">
        <title>Roseiconus lacunae JC819 isolated from Gulf of Mannar region, Tamil Nadu.</title>
        <authorList>
            <person name="Pk S."/>
            <person name="Ch S."/>
            <person name="Ch V.R."/>
        </authorList>
    </citation>
    <scope>NUCLEOTIDE SEQUENCE [LARGE SCALE GENOMIC DNA]</scope>
    <source>
        <strain evidence="7 8">JC819</strain>
    </source>
</reference>
<dbReference type="InterPro" id="IPR051533">
    <property type="entry name" value="WaaL-like"/>
</dbReference>
<dbReference type="RefSeq" id="WP_289166824.1">
    <property type="nucleotide sequence ID" value="NZ_JASZZN010000027.1"/>
</dbReference>
<evidence type="ECO:0000256" key="1">
    <source>
        <dbReference type="ARBA" id="ARBA00004141"/>
    </source>
</evidence>
<gene>
    <name evidence="7" type="ORF">QTN89_25550</name>
</gene>
<dbReference type="InterPro" id="IPR007016">
    <property type="entry name" value="O-antigen_ligase-rel_domated"/>
</dbReference>
<feature type="transmembrane region" description="Helical" evidence="5">
    <location>
        <begin position="85"/>
        <end position="104"/>
    </location>
</feature>
<organism evidence="7 8">
    <name type="scientific">Roseiconus lacunae</name>
    <dbReference type="NCBI Taxonomy" id="2605694"/>
    <lineage>
        <taxon>Bacteria</taxon>
        <taxon>Pseudomonadati</taxon>
        <taxon>Planctomycetota</taxon>
        <taxon>Planctomycetia</taxon>
        <taxon>Pirellulales</taxon>
        <taxon>Pirellulaceae</taxon>
        <taxon>Roseiconus</taxon>
    </lineage>
</organism>
<keyword evidence="2 5" id="KW-0812">Transmembrane</keyword>
<dbReference type="GO" id="GO:0016874">
    <property type="term" value="F:ligase activity"/>
    <property type="evidence" value="ECO:0007669"/>
    <property type="project" value="UniProtKB-KW"/>
</dbReference>
<accession>A0ABT7PQV3</accession>
<evidence type="ECO:0000256" key="3">
    <source>
        <dbReference type="ARBA" id="ARBA00022989"/>
    </source>
</evidence>
<feature type="transmembrane region" description="Helical" evidence="5">
    <location>
        <begin position="383"/>
        <end position="403"/>
    </location>
</feature>
<evidence type="ECO:0000259" key="6">
    <source>
        <dbReference type="Pfam" id="PF04932"/>
    </source>
</evidence>
<evidence type="ECO:0000256" key="5">
    <source>
        <dbReference type="SAM" id="Phobius"/>
    </source>
</evidence>
<dbReference type="PANTHER" id="PTHR37422">
    <property type="entry name" value="TEICHURONIC ACID BIOSYNTHESIS PROTEIN TUAE"/>
    <property type="match status" value="1"/>
</dbReference>
<feature type="domain" description="O-antigen ligase-related" evidence="6">
    <location>
        <begin position="212"/>
        <end position="356"/>
    </location>
</feature>
<evidence type="ECO:0000313" key="8">
    <source>
        <dbReference type="Proteomes" id="UP001239462"/>
    </source>
</evidence>
<comment type="subcellular location">
    <subcellularLocation>
        <location evidence="1">Membrane</location>
        <topology evidence="1">Multi-pass membrane protein</topology>
    </subcellularLocation>
</comment>
<keyword evidence="8" id="KW-1185">Reference proteome</keyword>
<evidence type="ECO:0000313" key="7">
    <source>
        <dbReference type="EMBL" id="MDM4018845.1"/>
    </source>
</evidence>
<sequence>MSLTGLAWLTLYLLLSFKVFERSSYGIGLYLMTFYAPVTKWWWGSGVLTSIGDRWALFAALFMLVGVVTDRRPRTHAPAPRAKSVGILLILYILNALFVHTLFAKVPVDSWEFWVRICKYSVFGAMMYSSIRDAKDIRIALYSIVLGGIYIGYEVYFNEAGRMRHGRLEGIPLGSASDANYLSSVLSVSLVAAGYFILVEKGWKRYALMFGAALMLETIQQSLSRGTMLALCGATITLLVFARKRERKLAVIGVLLGCLAAFVVMGKEDRQQMVVRFQSIFVESEERDASADSRTLLWGRCLTLIGDNPLGLGGEAAFKSKYASRYVADLKLDGKAVHNGYLDIASSWGIQGLALALTMLFLSTRQLLSDIRVARRQDDNQKALLGSIWVACGVILAVAAIFISSLRGEWFYWWAAIALGYRQYSTSAAVTPGQSSMVVDSASPGEVELV</sequence>
<dbReference type="Proteomes" id="UP001239462">
    <property type="component" value="Unassembled WGS sequence"/>
</dbReference>
<dbReference type="EMBL" id="JASZZN010000027">
    <property type="protein sequence ID" value="MDM4018845.1"/>
    <property type="molecule type" value="Genomic_DNA"/>
</dbReference>
<feature type="transmembrane region" description="Helical" evidence="5">
    <location>
        <begin position="340"/>
        <end position="362"/>
    </location>
</feature>
<feature type="transmembrane region" description="Helical" evidence="5">
    <location>
        <begin position="223"/>
        <end position="242"/>
    </location>
</feature>
<comment type="caution">
    <text evidence="7">The sequence shown here is derived from an EMBL/GenBank/DDBJ whole genome shotgun (WGS) entry which is preliminary data.</text>
</comment>